<dbReference type="GeneID" id="18763498"/>
<dbReference type="Gene3D" id="3.65.10.20">
    <property type="entry name" value="RNA 3'-terminal phosphate cyclase domain"/>
    <property type="match status" value="1"/>
</dbReference>
<dbReference type="STRING" id="1072389.K1X0D0"/>
<dbReference type="RefSeq" id="XP_007295452.1">
    <property type="nucleotide sequence ID" value="XM_007295390.1"/>
</dbReference>
<dbReference type="InterPro" id="IPR000228">
    <property type="entry name" value="RNA3'_term_phos_cyc"/>
</dbReference>
<dbReference type="Proteomes" id="UP000006753">
    <property type="component" value="Unassembled WGS sequence"/>
</dbReference>
<dbReference type="OrthoDB" id="25029at2759"/>
<sequence>MLKSSPTQNLVKLDGRTGEGGGQVVRVAVALAALTRTPIRVDNVRGNRPGHGRTVRGGGLKAQHVACIQCLADATDADTKDCFIGSESFEFKAKLSPEAIKRRNITVQANSAASILLVFQATLPFFLFAGDERNSPITLTIQGGTNVSFSLSFEYLDQVLLPALERFGVRVERELEHRGWSHGSLQIGSAKFTITPLPQGESLKRPDWPLEKGEITRIDVSILVPKDIQEPLMKTLKFELGLVFPGVEINFLLVDNSKHRARNYTLLVAHTSNGLRFGRDWLYDGNTRNKSADDLAAEIAARVVNDLDAEIRKAGVVDEYLQDQLVVFQALASGESSIPRTAEALTSDKESLDRTDEPFGDGSMHTTTARWVASQLLPRVKWIDGGRICHGAAWKTSRAETSIEEPLDGMHIK</sequence>
<evidence type="ECO:0000256" key="1">
    <source>
        <dbReference type="SAM" id="MobiDB-lite"/>
    </source>
</evidence>
<dbReference type="OMA" id="HAKTARW"/>
<dbReference type="InterPro" id="IPR013792">
    <property type="entry name" value="RNA3'P_cycl/enolpyr_Trfase_a/b"/>
</dbReference>
<keyword evidence="4" id="KW-1185">Reference proteome</keyword>
<dbReference type="Pfam" id="PF01137">
    <property type="entry name" value="RTC"/>
    <property type="match status" value="1"/>
</dbReference>
<dbReference type="PANTHER" id="PTHR11096">
    <property type="entry name" value="RNA 3' TERMINAL PHOSPHATE CYCLASE"/>
    <property type="match status" value="1"/>
</dbReference>
<protein>
    <submittedName>
        <fullName evidence="3">RNA 3'-terminal phosphate cyclase</fullName>
    </submittedName>
</protein>
<dbReference type="Gene3D" id="3.30.360.20">
    <property type="entry name" value="RNA 3'-terminal phosphate cyclase, insert domain"/>
    <property type="match status" value="1"/>
</dbReference>
<dbReference type="EMBL" id="JH921446">
    <property type="protein sequence ID" value="EKD14333.1"/>
    <property type="molecule type" value="Genomic_DNA"/>
</dbReference>
<dbReference type="GO" id="GO:0005634">
    <property type="term" value="C:nucleus"/>
    <property type="evidence" value="ECO:0007669"/>
    <property type="project" value="TreeGrafter"/>
</dbReference>
<evidence type="ECO:0000259" key="2">
    <source>
        <dbReference type="Pfam" id="PF01137"/>
    </source>
</evidence>
<feature type="domain" description="RNA 3'-terminal phosphate cyclase" evidence="2">
    <location>
        <begin position="18"/>
        <end position="349"/>
    </location>
</feature>
<evidence type="ECO:0000313" key="3">
    <source>
        <dbReference type="EMBL" id="EKD14333.1"/>
    </source>
</evidence>
<organism evidence="3 4">
    <name type="scientific">Marssonina brunnea f. sp. multigermtubi (strain MB_m1)</name>
    <name type="common">Marssonina leaf spot fungus</name>
    <dbReference type="NCBI Taxonomy" id="1072389"/>
    <lineage>
        <taxon>Eukaryota</taxon>
        <taxon>Fungi</taxon>
        <taxon>Dikarya</taxon>
        <taxon>Ascomycota</taxon>
        <taxon>Pezizomycotina</taxon>
        <taxon>Leotiomycetes</taxon>
        <taxon>Helotiales</taxon>
        <taxon>Drepanopezizaceae</taxon>
        <taxon>Drepanopeziza</taxon>
    </lineage>
</organism>
<name>K1X0D0_MARBU</name>
<dbReference type="InParanoid" id="K1X0D0"/>
<dbReference type="InterPro" id="IPR023797">
    <property type="entry name" value="RNA3'_phos_cyclase_dom"/>
</dbReference>
<proteinExistence type="predicted"/>
<dbReference type="GO" id="GO:0006396">
    <property type="term" value="P:RNA processing"/>
    <property type="evidence" value="ECO:0007669"/>
    <property type="project" value="InterPro"/>
</dbReference>
<accession>K1X0D0</accession>
<gene>
    <name evidence="3" type="ORF">MBM_07563</name>
</gene>
<feature type="compositionally biased region" description="Basic and acidic residues" evidence="1">
    <location>
        <begin position="346"/>
        <end position="357"/>
    </location>
</feature>
<reference evidence="3 4" key="1">
    <citation type="journal article" date="2012" name="BMC Genomics">
        <title>Sequencing the genome of Marssonina brunnea reveals fungus-poplar co-evolution.</title>
        <authorList>
            <person name="Zhu S."/>
            <person name="Cao Y.-Z."/>
            <person name="Jiang C."/>
            <person name="Tan B.-Y."/>
            <person name="Wang Z."/>
            <person name="Feng S."/>
            <person name="Zhang L."/>
            <person name="Su X.-H."/>
            <person name="Brejova B."/>
            <person name="Vinar T."/>
            <person name="Xu M."/>
            <person name="Wang M.-X."/>
            <person name="Zhang S.-G."/>
            <person name="Huang M.-R."/>
            <person name="Wu R."/>
            <person name="Zhou Y."/>
        </authorList>
    </citation>
    <scope>NUCLEOTIDE SEQUENCE [LARGE SCALE GENOMIC DNA]</scope>
    <source>
        <strain evidence="3 4">MB_m1</strain>
    </source>
</reference>
<dbReference type="KEGG" id="mbe:MBM_07563"/>
<feature type="region of interest" description="Disordered" evidence="1">
    <location>
        <begin position="339"/>
        <end position="364"/>
    </location>
</feature>
<dbReference type="eggNOG" id="KOG3980">
    <property type="taxonomic scope" value="Eukaryota"/>
</dbReference>
<dbReference type="InterPro" id="IPR037136">
    <property type="entry name" value="RNA3'_phos_cyclase_dom_sf"/>
</dbReference>
<dbReference type="HOGENOM" id="CLU_027882_3_1_1"/>
<dbReference type="PANTHER" id="PTHR11096:SF0">
    <property type="entry name" value="RNA 3'-TERMINAL PHOSPHATE CYCLASE"/>
    <property type="match status" value="1"/>
</dbReference>
<dbReference type="GO" id="GO:0003963">
    <property type="term" value="F:RNA-3'-phosphate cyclase activity"/>
    <property type="evidence" value="ECO:0007669"/>
    <property type="project" value="TreeGrafter"/>
</dbReference>
<evidence type="ECO:0000313" key="4">
    <source>
        <dbReference type="Proteomes" id="UP000006753"/>
    </source>
</evidence>
<dbReference type="AlphaFoldDB" id="K1X0D0"/>
<dbReference type="InterPro" id="IPR036553">
    <property type="entry name" value="RPTC_insert"/>
</dbReference>
<dbReference type="SUPFAM" id="SSF55205">
    <property type="entry name" value="EPT/RTPC-like"/>
    <property type="match status" value="1"/>
</dbReference>